<reference evidence="1" key="1">
    <citation type="submission" date="2020-11" db="EMBL/GenBank/DDBJ databases">
        <authorList>
            <consortium name="DOE Joint Genome Institute"/>
            <person name="Ahrendt S."/>
            <person name="Riley R."/>
            <person name="Andreopoulos W."/>
            <person name="Labutti K."/>
            <person name="Pangilinan J."/>
            <person name="Ruiz-Duenas F.J."/>
            <person name="Barrasa J.M."/>
            <person name="Sanchez-Garcia M."/>
            <person name="Camarero S."/>
            <person name="Miyauchi S."/>
            <person name="Serrano A."/>
            <person name="Linde D."/>
            <person name="Babiker R."/>
            <person name="Drula E."/>
            <person name="Ayuso-Fernandez I."/>
            <person name="Pacheco R."/>
            <person name="Padilla G."/>
            <person name="Ferreira P."/>
            <person name="Barriuso J."/>
            <person name="Kellner H."/>
            <person name="Castanera R."/>
            <person name="Alfaro M."/>
            <person name="Ramirez L."/>
            <person name="Pisabarro A.G."/>
            <person name="Kuo A."/>
            <person name="Tritt A."/>
            <person name="Lipzen A."/>
            <person name="He G."/>
            <person name="Yan M."/>
            <person name="Ng V."/>
            <person name="Cullen D."/>
            <person name="Martin F."/>
            <person name="Rosso M.-N."/>
            <person name="Henrissat B."/>
            <person name="Hibbett D."/>
            <person name="Martinez A.T."/>
            <person name="Grigoriev I.V."/>
        </authorList>
    </citation>
    <scope>NUCLEOTIDE SEQUENCE</scope>
    <source>
        <strain evidence="1">CBS 506.95</strain>
    </source>
</reference>
<name>A0A9P6JLU7_9AGAR</name>
<evidence type="ECO:0000313" key="2">
    <source>
        <dbReference type="Proteomes" id="UP000807306"/>
    </source>
</evidence>
<protein>
    <submittedName>
        <fullName evidence="1">Uncharacterized protein</fullName>
    </submittedName>
</protein>
<proteinExistence type="predicted"/>
<dbReference type="AlphaFoldDB" id="A0A9P6JLU7"/>
<accession>A0A9P6JLU7</accession>
<dbReference type="EMBL" id="MU157881">
    <property type="protein sequence ID" value="KAF9525647.1"/>
    <property type="molecule type" value="Genomic_DNA"/>
</dbReference>
<evidence type="ECO:0000313" key="1">
    <source>
        <dbReference type="EMBL" id="KAF9525647.1"/>
    </source>
</evidence>
<gene>
    <name evidence="1" type="ORF">CPB83DRAFT_885427</name>
</gene>
<sequence>MSSITLPPELLELVVDSIDPKLPEGHKALCKCLQLSKLFYLRSRSQLFSHVVNNIEVEDQDVIAILSLLAKPDTLRLMIGNVRAIPPEFLNIWKIRELQLVDVVVQDENDDLPIGLAPNDSPISRHLEFPVWEQEDPSDANNHMVVGAEAIACRKSFYDNVPTSLVRISVVILFLTIDANQQVGFGKDTVWQTLGDCLVEERFNTVDTIEVSFIWMDDQTCRCGSNEIHSAVKNIQFSFVKNNQSEQKC</sequence>
<comment type="caution">
    <text evidence="1">The sequence shown here is derived from an EMBL/GenBank/DDBJ whole genome shotgun (WGS) entry which is preliminary data.</text>
</comment>
<dbReference type="Proteomes" id="UP000807306">
    <property type="component" value="Unassembled WGS sequence"/>
</dbReference>
<organism evidence="1 2">
    <name type="scientific">Crepidotus variabilis</name>
    <dbReference type="NCBI Taxonomy" id="179855"/>
    <lineage>
        <taxon>Eukaryota</taxon>
        <taxon>Fungi</taxon>
        <taxon>Dikarya</taxon>
        <taxon>Basidiomycota</taxon>
        <taxon>Agaricomycotina</taxon>
        <taxon>Agaricomycetes</taxon>
        <taxon>Agaricomycetidae</taxon>
        <taxon>Agaricales</taxon>
        <taxon>Agaricineae</taxon>
        <taxon>Crepidotaceae</taxon>
        <taxon>Crepidotus</taxon>
    </lineage>
</organism>
<keyword evidence="2" id="KW-1185">Reference proteome</keyword>